<dbReference type="EMBL" id="MPUH01000215">
    <property type="protein sequence ID" value="OMJ86150.1"/>
    <property type="molecule type" value="Genomic_DNA"/>
</dbReference>
<feature type="compositionally biased region" description="Polar residues" evidence="1">
    <location>
        <begin position="185"/>
        <end position="206"/>
    </location>
</feature>
<evidence type="ECO:0000256" key="1">
    <source>
        <dbReference type="SAM" id="MobiDB-lite"/>
    </source>
</evidence>
<comment type="caution">
    <text evidence="3">The sequence shown here is derived from an EMBL/GenBank/DDBJ whole genome shotgun (WGS) entry which is preliminary data.</text>
</comment>
<feature type="compositionally biased region" description="Basic and acidic residues" evidence="1">
    <location>
        <begin position="16"/>
        <end position="32"/>
    </location>
</feature>
<keyword evidence="4" id="KW-1185">Reference proteome</keyword>
<accession>A0A1R2CNH5</accession>
<protein>
    <submittedName>
        <fullName evidence="3">Uncharacterized protein</fullName>
    </submittedName>
</protein>
<evidence type="ECO:0000313" key="2">
    <source>
        <dbReference type="EMBL" id="OMJ86150.1"/>
    </source>
</evidence>
<proteinExistence type="predicted"/>
<dbReference type="AlphaFoldDB" id="A0A1R2CNH5"/>
<feature type="region of interest" description="Disordered" evidence="1">
    <location>
        <begin position="166"/>
        <end position="223"/>
    </location>
</feature>
<evidence type="ECO:0000313" key="3">
    <source>
        <dbReference type="EMBL" id="OMJ90574.1"/>
    </source>
</evidence>
<sequence length="223" mass="25489">MKQEYQSIAMLRKKFETLKSSRSDTKSKDSETKSNSTTNLHDITGKTSKKYDHYPSEKLIKIIKCLKNENKILKDLNDKQANEIKVLSAQLSKLKVSKEENSPRPQSCLRTSNSVPKKNRVMFSRDLVHILNETGIKCSKTMKSAKVKEDPISCYTGNVKRITKKGKVDGGSPIKNTEESEYYTPLSSSLQEKKNISQSMMKNYESSPKGKEKQKLFIKVHKY</sequence>
<organism evidence="3 4">
    <name type="scientific">Stentor coeruleus</name>
    <dbReference type="NCBI Taxonomy" id="5963"/>
    <lineage>
        <taxon>Eukaryota</taxon>
        <taxon>Sar</taxon>
        <taxon>Alveolata</taxon>
        <taxon>Ciliophora</taxon>
        <taxon>Postciliodesmatophora</taxon>
        <taxon>Heterotrichea</taxon>
        <taxon>Heterotrichida</taxon>
        <taxon>Stentoridae</taxon>
        <taxon>Stentor</taxon>
    </lineage>
</organism>
<name>A0A1R2CNH5_9CILI</name>
<dbReference type="EMBL" id="MPUH01000100">
    <property type="protein sequence ID" value="OMJ90574.1"/>
    <property type="molecule type" value="Genomic_DNA"/>
</dbReference>
<dbReference type="Proteomes" id="UP000187209">
    <property type="component" value="Unassembled WGS sequence"/>
</dbReference>
<reference evidence="3 4" key="1">
    <citation type="submission" date="2016-11" db="EMBL/GenBank/DDBJ databases">
        <title>The macronuclear genome of Stentor coeruleus: a giant cell with tiny introns.</title>
        <authorList>
            <person name="Slabodnick M."/>
            <person name="Ruby J.G."/>
            <person name="Reiff S.B."/>
            <person name="Swart E.C."/>
            <person name="Gosai S."/>
            <person name="Prabakaran S."/>
            <person name="Witkowska E."/>
            <person name="Larue G.E."/>
            <person name="Fisher S."/>
            <person name="Freeman R.M."/>
            <person name="Gunawardena J."/>
            <person name="Chu W."/>
            <person name="Stover N.A."/>
            <person name="Gregory B.D."/>
            <person name="Nowacki M."/>
            <person name="Derisi J."/>
            <person name="Roy S.W."/>
            <person name="Marshall W.F."/>
            <person name="Sood P."/>
        </authorList>
    </citation>
    <scope>NUCLEOTIDE SEQUENCE [LARGE SCALE GENOMIC DNA]</scope>
    <source>
        <strain evidence="3">WM001</strain>
    </source>
</reference>
<gene>
    <name evidence="2" type="ORF">SteCoe_12426</name>
    <name evidence="3" type="ORF">SteCoe_7071</name>
</gene>
<evidence type="ECO:0000313" key="4">
    <source>
        <dbReference type="Proteomes" id="UP000187209"/>
    </source>
</evidence>
<feature type="region of interest" description="Disordered" evidence="1">
    <location>
        <begin position="16"/>
        <end position="48"/>
    </location>
</feature>